<evidence type="ECO:0000313" key="3">
    <source>
        <dbReference type="EMBL" id="CAK1595525.1"/>
    </source>
</evidence>
<dbReference type="Pfam" id="PF00078">
    <property type="entry name" value="RVT_1"/>
    <property type="match status" value="1"/>
</dbReference>
<name>A0AAV1LKZ7_9NEOP</name>
<dbReference type="Gene3D" id="3.60.10.10">
    <property type="entry name" value="Endonuclease/exonuclease/phosphatase"/>
    <property type="match status" value="1"/>
</dbReference>
<dbReference type="CDD" id="cd01650">
    <property type="entry name" value="RT_nLTR_like"/>
    <property type="match status" value="1"/>
</dbReference>
<dbReference type="CDD" id="cd09077">
    <property type="entry name" value="R1-I-EN"/>
    <property type="match status" value="1"/>
</dbReference>
<organism evidence="3 4">
    <name type="scientific">Parnassius mnemosyne</name>
    <name type="common">clouded apollo</name>
    <dbReference type="NCBI Taxonomy" id="213953"/>
    <lineage>
        <taxon>Eukaryota</taxon>
        <taxon>Metazoa</taxon>
        <taxon>Ecdysozoa</taxon>
        <taxon>Arthropoda</taxon>
        <taxon>Hexapoda</taxon>
        <taxon>Insecta</taxon>
        <taxon>Pterygota</taxon>
        <taxon>Neoptera</taxon>
        <taxon>Endopterygota</taxon>
        <taxon>Lepidoptera</taxon>
        <taxon>Glossata</taxon>
        <taxon>Ditrysia</taxon>
        <taxon>Papilionoidea</taxon>
        <taxon>Papilionidae</taxon>
        <taxon>Parnassiinae</taxon>
        <taxon>Parnassini</taxon>
        <taxon>Parnassius</taxon>
        <taxon>Driopa</taxon>
    </lineage>
</organism>
<dbReference type="InterPro" id="IPR043502">
    <property type="entry name" value="DNA/RNA_pol_sf"/>
</dbReference>
<comment type="caution">
    <text evidence="3">The sequence shown here is derived from an EMBL/GenBank/DDBJ whole genome shotgun (WGS) entry which is preliminary data.</text>
</comment>
<accession>A0AAV1LKZ7</accession>
<protein>
    <recommendedName>
        <fullName evidence="2">Reverse transcriptase domain-containing protein</fullName>
    </recommendedName>
</protein>
<sequence length="1074" mass="121186">MADLPEPRVRAVVKAFVHTGCDYAGPVLVTPYRDKMFKTPPQNKTTEILENSIKTTQETESSAGRAKEGTSQVRKSVGELESRLSAAPKTKINTQPTKHKSQNKPSPASGSKENQVDPETTTYQNKAQEAKAYLVKIKLLLNSSRNLKTELKDKIIEALDKLYRGKEQIRQVRSENKPIFFVQANLQRKELATNELMIEASKSGMSIALIQEPYVGGVGNMKNYRGARIYQCTQRVSGVVKTAIAVFNNNINVTQYPALTTNNFTVIKIGMGAWEMGVISLYLEPDLPIEPYMAHLKLILTKIGKIDVLIGGDGNAWSPWWGSVREDGRGEVLAGTLNELNLHVLNEGDTPTFDTVRGGKTYKSHVDITACSENLLQMVEDWKVDIGMTSSDHNTIIFKINSIKTSGVIIQRTTRIYNSKKVNWSQFHTKLAQLLADKNVNTIEIRKINNTCNLENLIENYLEVIKETCETIIPKKKNITKLNIPWWSDELVMLKKDVTTKKRRIRCAAPVRRAAVIAEYLKAKENYECEAKKAQIKSWKEFCARQDREGLWEGIYRVIGRTAKRHEDLPLTKDGVALNNAESARYLAETFYPKDEVEADNADHRRIRGLAEKINAGTQDDSYDPPFTLAELRHATISFNPKKAPGMDGFTADICREVIFHSPEIYLSLANKCLELGHFPTKWKEAVVVVLRKPGKDDYTHPKAYRPIGLLPVLGKILEKMIIKRIRYHIQPGCSTRQYGFTPQRSTEDSLYDMMKYIQLQLHNKKIIVIISLDIEGAFDSAWWPAIRCRLAEEKCPSNIRTLIDSYLRDRKVRIRYAGVEQTQETTKGCVQGSIGGPVLWNLLLDPLLREMEGRSDRCQAFADDIVLLFAGDTALDIQRRADAALEHVMGWGIRNKLKFAPHKTQAMVITNKLKYDSPRLSMGGMVVRMSEEIKVLGLTVDRKLTFKTHVRNVCKKATSLYTQLSRAAKISWGLQPEIIRTMYTAVVEPVILYAASAWAPAAKKLGVRKQLNTVQRGFAQKIIKSYRTVSLHSALALSGLLPLDLRVQEAASLFEARRGKLQAMLADRVVETK</sequence>
<keyword evidence="4" id="KW-1185">Reference proteome</keyword>
<proteinExistence type="predicted"/>
<evidence type="ECO:0000256" key="1">
    <source>
        <dbReference type="SAM" id="MobiDB-lite"/>
    </source>
</evidence>
<evidence type="ECO:0000259" key="2">
    <source>
        <dbReference type="PROSITE" id="PS50878"/>
    </source>
</evidence>
<dbReference type="InterPro" id="IPR036691">
    <property type="entry name" value="Endo/exonu/phosph_ase_sf"/>
</dbReference>
<dbReference type="SUPFAM" id="SSF56219">
    <property type="entry name" value="DNase I-like"/>
    <property type="match status" value="1"/>
</dbReference>
<dbReference type="SUPFAM" id="SSF56672">
    <property type="entry name" value="DNA/RNA polymerases"/>
    <property type="match status" value="1"/>
</dbReference>
<feature type="compositionally biased region" description="Polar residues" evidence="1">
    <location>
        <begin position="103"/>
        <end position="124"/>
    </location>
</feature>
<evidence type="ECO:0000313" key="4">
    <source>
        <dbReference type="Proteomes" id="UP001314205"/>
    </source>
</evidence>
<dbReference type="Pfam" id="PF14529">
    <property type="entry name" value="Exo_endo_phos_2"/>
    <property type="match status" value="1"/>
</dbReference>
<dbReference type="EMBL" id="CAVLGL010000092">
    <property type="protein sequence ID" value="CAK1595525.1"/>
    <property type="molecule type" value="Genomic_DNA"/>
</dbReference>
<reference evidence="3 4" key="1">
    <citation type="submission" date="2023-11" db="EMBL/GenBank/DDBJ databases">
        <authorList>
            <person name="Hedman E."/>
            <person name="Englund M."/>
            <person name="Stromberg M."/>
            <person name="Nyberg Akerstrom W."/>
            <person name="Nylinder S."/>
            <person name="Jareborg N."/>
            <person name="Kallberg Y."/>
            <person name="Kronander E."/>
        </authorList>
    </citation>
    <scope>NUCLEOTIDE SEQUENCE [LARGE SCALE GENOMIC DNA]</scope>
</reference>
<feature type="compositionally biased region" description="Polar residues" evidence="1">
    <location>
        <begin position="40"/>
        <end position="62"/>
    </location>
</feature>
<dbReference type="PROSITE" id="PS50878">
    <property type="entry name" value="RT_POL"/>
    <property type="match status" value="1"/>
</dbReference>
<feature type="region of interest" description="Disordered" evidence="1">
    <location>
        <begin position="39"/>
        <end position="124"/>
    </location>
</feature>
<feature type="domain" description="Reverse transcriptase" evidence="2">
    <location>
        <begin position="672"/>
        <end position="941"/>
    </location>
</feature>
<dbReference type="AlphaFoldDB" id="A0AAV1LKZ7"/>
<dbReference type="Proteomes" id="UP001314205">
    <property type="component" value="Unassembled WGS sequence"/>
</dbReference>
<gene>
    <name evidence="3" type="ORF">PARMNEM_LOCUS14989</name>
</gene>
<dbReference type="InterPro" id="IPR005135">
    <property type="entry name" value="Endo/exonuclease/phosphatase"/>
</dbReference>
<dbReference type="InterPro" id="IPR000477">
    <property type="entry name" value="RT_dom"/>
</dbReference>
<dbReference type="PANTHER" id="PTHR19446">
    <property type="entry name" value="REVERSE TRANSCRIPTASES"/>
    <property type="match status" value="1"/>
</dbReference>
<dbReference type="GO" id="GO:0003824">
    <property type="term" value="F:catalytic activity"/>
    <property type="evidence" value="ECO:0007669"/>
    <property type="project" value="InterPro"/>
</dbReference>
<dbReference type="GO" id="GO:0071897">
    <property type="term" value="P:DNA biosynthetic process"/>
    <property type="evidence" value="ECO:0007669"/>
    <property type="project" value="UniProtKB-ARBA"/>
</dbReference>